<dbReference type="OrthoDB" id="8892679at2759"/>
<sequence>MKTPVSLVLLLHLSIIEIVAVDDQNSMPCMLSDRTTAYKTFLKRHILEGAPSTKDQNAWEELLRNKNFCFRPTQSFLPESERQRVEAVCSPSGGKVFKGNMCISKESFSFITVRVQSGTCGIKRIDREQKHLILACEKLRNVCQPVHFEGNPQNLVPDQNRPDCGLSSPPSGSRGVRAAAALVGVLSLLVVLGATL</sequence>
<accession>A0A6P8FYA5</accession>
<dbReference type="AlphaFoldDB" id="A0A6P8FYA5"/>
<keyword evidence="3" id="KW-1185">Reference proteome</keyword>
<dbReference type="InterPro" id="IPR036816">
    <property type="entry name" value="RNaseA-like_dom_sf"/>
</dbReference>
<dbReference type="RefSeq" id="XP_031432833.1">
    <property type="nucleotide sequence ID" value="XM_031576973.2"/>
</dbReference>
<name>A0A6P8FYA5_CLUHA</name>
<evidence type="ECO:0000313" key="4">
    <source>
        <dbReference type="RefSeq" id="XP_031432833.1"/>
    </source>
</evidence>
<feature type="domain" description="Ribonuclease A-domain" evidence="2">
    <location>
        <begin position="34"/>
        <end position="152"/>
    </location>
</feature>
<proteinExistence type="predicted"/>
<keyword evidence="1" id="KW-0732">Signal</keyword>
<evidence type="ECO:0000313" key="3">
    <source>
        <dbReference type="Proteomes" id="UP000515152"/>
    </source>
</evidence>
<gene>
    <name evidence="4" type="primary">LOC116222535</name>
</gene>
<protein>
    <submittedName>
        <fullName evidence="4">Uncharacterized protein LOC116222535</fullName>
    </submittedName>
</protein>
<feature type="chain" id="PRO_5027628848" evidence="1">
    <location>
        <begin position="21"/>
        <end position="196"/>
    </location>
</feature>
<dbReference type="InterPro" id="IPR023412">
    <property type="entry name" value="RNaseA_domain"/>
</dbReference>
<dbReference type="Gene3D" id="3.10.130.10">
    <property type="entry name" value="Ribonuclease A-like domain"/>
    <property type="match status" value="1"/>
</dbReference>
<dbReference type="GeneID" id="116222535"/>
<dbReference type="Proteomes" id="UP000515152">
    <property type="component" value="Chromosome 11"/>
</dbReference>
<dbReference type="KEGG" id="char:116222535"/>
<reference evidence="4" key="1">
    <citation type="submission" date="2025-08" db="UniProtKB">
        <authorList>
            <consortium name="RefSeq"/>
        </authorList>
    </citation>
    <scope>IDENTIFICATION</scope>
</reference>
<feature type="signal peptide" evidence="1">
    <location>
        <begin position="1"/>
        <end position="20"/>
    </location>
</feature>
<organism evidence="3 4">
    <name type="scientific">Clupea harengus</name>
    <name type="common">Atlantic herring</name>
    <dbReference type="NCBI Taxonomy" id="7950"/>
    <lineage>
        <taxon>Eukaryota</taxon>
        <taxon>Metazoa</taxon>
        <taxon>Chordata</taxon>
        <taxon>Craniata</taxon>
        <taxon>Vertebrata</taxon>
        <taxon>Euteleostomi</taxon>
        <taxon>Actinopterygii</taxon>
        <taxon>Neopterygii</taxon>
        <taxon>Teleostei</taxon>
        <taxon>Clupei</taxon>
        <taxon>Clupeiformes</taxon>
        <taxon>Clupeoidei</taxon>
        <taxon>Clupeidae</taxon>
        <taxon>Clupea</taxon>
    </lineage>
</organism>
<evidence type="ECO:0000259" key="2">
    <source>
        <dbReference type="SMART" id="SM00092"/>
    </source>
</evidence>
<dbReference type="SMART" id="SM00092">
    <property type="entry name" value="RNAse_Pc"/>
    <property type="match status" value="1"/>
</dbReference>
<dbReference type="SUPFAM" id="SSF54076">
    <property type="entry name" value="RNase A-like"/>
    <property type="match status" value="1"/>
</dbReference>
<evidence type="ECO:0000256" key="1">
    <source>
        <dbReference type="SAM" id="SignalP"/>
    </source>
</evidence>